<dbReference type="EMBL" id="KZ623370">
    <property type="protein sequence ID" value="RQO93453.1"/>
    <property type="molecule type" value="Genomic_DNA"/>
</dbReference>
<dbReference type="PRINTS" id="PR00364">
    <property type="entry name" value="DISEASERSIST"/>
</dbReference>
<reference evidence="8" key="1">
    <citation type="journal article" date="2006" name="Science">
        <title>The genome of black cottonwood, Populus trichocarpa (Torr. &amp; Gray).</title>
        <authorList>
            <person name="Tuskan G.A."/>
            <person name="Difazio S."/>
            <person name="Jansson S."/>
            <person name="Bohlmann J."/>
            <person name="Grigoriev I."/>
            <person name="Hellsten U."/>
            <person name="Putnam N."/>
            <person name="Ralph S."/>
            <person name="Rombauts S."/>
            <person name="Salamov A."/>
            <person name="Schein J."/>
            <person name="Sterck L."/>
            <person name="Aerts A."/>
            <person name="Bhalerao R.R."/>
            <person name="Bhalerao R.P."/>
            <person name="Blaudez D."/>
            <person name="Boerjan W."/>
            <person name="Brun A."/>
            <person name="Brunner A."/>
            <person name="Busov V."/>
            <person name="Campbell M."/>
            <person name="Carlson J."/>
            <person name="Chalot M."/>
            <person name="Chapman J."/>
            <person name="Chen G.L."/>
            <person name="Cooper D."/>
            <person name="Coutinho P.M."/>
            <person name="Couturier J."/>
            <person name="Covert S."/>
            <person name="Cronk Q."/>
            <person name="Cunningham R."/>
            <person name="Davis J."/>
            <person name="Degroeve S."/>
            <person name="Dejardin A."/>
            <person name="Depamphilis C."/>
            <person name="Detter J."/>
            <person name="Dirks B."/>
            <person name="Dubchak I."/>
            <person name="Duplessis S."/>
            <person name="Ehlting J."/>
            <person name="Ellis B."/>
            <person name="Gendler K."/>
            <person name="Goodstein D."/>
            <person name="Gribskov M."/>
            <person name="Grimwood J."/>
            <person name="Groover A."/>
            <person name="Gunter L."/>
            <person name="Hamberger B."/>
            <person name="Heinze B."/>
            <person name="Helariutta Y."/>
            <person name="Henrissat B."/>
            <person name="Holligan D."/>
            <person name="Holt R."/>
            <person name="Huang W."/>
            <person name="Islam-Faridi N."/>
            <person name="Jones S."/>
            <person name="Jones-Rhoades M."/>
            <person name="Jorgensen R."/>
            <person name="Joshi C."/>
            <person name="Kangasjarvi J."/>
            <person name="Karlsson J."/>
            <person name="Kelleher C."/>
            <person name="Kirkpatrick R."/>
            <person name="Kirst M."/>
            <person name="Kohler A."/>
            <person name="Kalluri U."/>
            <person name="Larimer F."/>
            <person name="Leebens-Mack J."/>
            <person name="Leple J.C."/>
            <person name="Locascio P."/>
            <person name="Lou Y."/>
            <person name="Lucas S."/>
            <person name="Martin F."/>
            <person name="Montanini B."/>
            <person name="Napoli C."/>
            <person name="Nelson D.R."/>
            <person name="Nelson C."/>
            <person name="Nieminen K."/>
            <person name="Nilsson O."/>
            <person name="Pereda V."/>
            <person name="Peter G."/>
            <person name="Philippe R."/>
            <person name="Pilate G."/>
            <person name="Poliakov A."/>
            <person name="Razumovskaya J."/>
            <person name="Richardson P."/>
            <person name="Rinaldi C."/>
            <person name="Ritland K."/>
            <person name="Rouze P."/>
            <person name="Ryaboy D."/>
            <person name="Schmutz J."/>
            <person name="Schrader J."/>
            <person name="Segerman B."/>
            <person name="Shin H."/>
            <person name="Siddiqui A."/>
            <person name="Sterky F."/>
            <person name="Terry A."/>
            <person name="Tsai C.J."/>
            <person name="Uberbacher E."/>
            <person name="Unneberg P."/>
            <person name="Vahala J."/>
            <person name="Wall K."/>
            <person name="Wessler S."/>
            <person name="Yang G."/>
            <person name="Yin T."/>
            <person name="Douglas C."/>
            <person name="Marra M."/>
            <person name="Sandberg G."/>
            <person name="Van de Peer Y."/>
            <person name="Rokhsar D."/>
        </authorList>
    </citation>
    <scope>NUCLEOTIDE SEQUENCE [LARGE SCALE GENOMIC DNA]</scope>
    <source>
        <strain evidence="8">Nisqually-1</strain>
    </source>
</reference>
<dbReference type="InterPro" id="IPR038005">
    <property type="entry name" value="RX-like_CC"/>
</dbReference>
<proteinExistence type="predicted"/>
<dbReference type="Gene3D" id="3.40.50.300">
    <property type="entry name" value="P-loop containing nucleotide triphosphate hydrolases"/>
    <property type="match status" value="1"/>
</dbReference>
<evidence type="ECO:0000259" key="6">
    <source>
        <dbReference type="Pfam" id="PF00931"/>
    </source>
</evidence>
<dbReference type="CDD" id="cd14798">
    <property type="entry name" value="RX-CC_like"/>
    <property type="match status" value="1"/>
</dbReference>
<dbReference type="FunFam" id="3.40.50.300:FF:001091">
    <property type="entry name" value="Probable disease resistance protein At1g61300"/>
    <property type="match status" value="1"/>
</dbReference>
<keyword evidence="5" id="KW-0175">Coiled coil</keyword>
<dbReference type="Gene3D" id="1.20.5.4130">
    <property type="match status" value="1"/>
</dbReference>
<keyword evidence="3" id="KW-0611">Plant defense</keyword>
<dbReference type="GO" id="GO:0043531">
    <property type="term" value="F:ADP binding"/>
    <property type="evidence" value="ECO:0007669"/>
    <property type="project" value="InterPro"/>
</dbReference>
<keyword evidence="2" id="KW-0547">Nucleotide-binding</keyword>
<reference evidence="8" key="2">
    <citation type="submission" date="2017-07" db="EMBL/GenBank/DDBJ databases">
        <title>WGS assembly of Populus trichocarpa.</title>
        <authorList>
            <person name="Tuskan G."/>
            <person name="Difazio S."/>
            <person name="Jansson S."/>
            <person name="Bohlmann J."/>
            <person name="Grigoriev I."/>
            <person name="Hellsten U."/>
            <person name="Putnam N."/>
            <person name="Ralph S."/>
            <person name="Rombauts S."/>
            <person name="Salamov A."/>
            <person name="Schein J."/>
            <person name="Sterck L."/>
            <person name="Aerts A."/>
            <person name="Bhalerao R."/>
            <person name="Bhalerao R."/>
            <person name="Blaudez D."/>
            <person name="Boerjan W."/>
            <person name="Brun A."/>
            <person name="Brunner A."/>
            <person name="Busov V."/>
            <person name="Campbell M."/>
            <person name="Carlson J."/>
            <person name="Chalot M."/>
            <person name="Chapman J."/>
            <person name="Chen G."/>
            <person name="Cooper D."/>
            <person name="Coutinho P."/>
            <person name="Couturier J."/>
            <person name="Covert S."/>
            <person name="Cronk Q."/>
            <person name="Cunningham R."/>
            <person name="Davis J."/>
            <person name="Degroeve S."/>
            <person name="Dejardin A."/>
            <person name="Depamphilis C."/>
            <person name="Detter J."/>
            <person name="Dirks B."/>
            <person name="Dubchak I."/>
            <person name="Duplessis S."/>
            <person name="Ehlting J."/>
            <person name="Ellis B."/>
            <person name="Gendler K."/>
            <person name="Goodstein D."/>
            <person name="Gribskov M."/>
            <person name="Grimwood J."/>
            <person name="Groover A."/>
            <person name="Gunter L."/>
            <person name="Hamberger B."/>
            <person name="Heinze B."/>
            <person name="Helariutta Y."/>
            <person name="Henrissat B."/>
            <person name="Holligan D."/>
            <person name="Holt R."/>
            <person name="Huang W."/>
            <person name="Islam-Faridi N."/>
            <person name="Jones S."/>
            <person name="Jones-Rhoades M."/>
            <person name="Jorgensen R."/>
            <person name="Joshi C."/>
            <person name="Kangasjarvi J."/>
            <person name="Karlsson J."/>
            <person name="Kelleher C."/>
            <person name="Kirkpatrick R."/>
            <person name="Kirst M."/>
            <person name="Kohler A."/>
            <person name="Kalluri U."/>
            <person name="Larimer F."/>
            <person name="Leebens-Mack J."/>
            <person name="Leple J."/>
            <person name="Locascio P."/>
            <person name="Lou Y."/>
            <person name="Lucas S."/>
            <person name="Martin F."/>
            <person name="Montanini B."/>
            <person name="Napoli C."/>
            <person name="Nelson D."/>
            <person name="Nelson C."/>
            <person name="Nieminen K."/>
            <person name="Nilsson O."/>
            <person name="Pereda V."/>
            <person name="Peter G."/>
            <person name="Philippe R."/>
            <person name="Pilate G."/>
            <person name="Poliakov A."/>
            <person name="Razumovskaya J."/>
            <person name="Richardson P."/>
            <person name="Rinaldi C."/>
            <person name="Ritland K."/>
            <person name="Rouze P."/>
            <person name="Ryaboy D."/>
            <person name="Schmutz J."/>
            <person name="Schrader J."/>
            <person name="Segerman B."/>
            <person name="Shin H."/>
            <person name="Siddiqui A."/>
            <person name="Sterky F."/>
            <person name="Terry A."/>
            <person name="Tsai C."/>
            <person name="Uberbacher E."/>
            <person name="Unneberg P."/>
            <person name="Vahala J."/>
            <person name="Wall K."/>
            <person name="Wessler S."/>
            <person name="Yang G."/>
            <person name="Yin T."/>
            <person name="Douglas C."/>
            <person name="Marra M."/>
            <person name="Sandberg G."/>
            <person name="Van De Peer Y."/>
            <person name="Rokhsar D."/>
        </authorList>
    </citation>
    <scope>NUCLEOTIDE SEQUENCE</scope>
    <source>
        <strain evidence="8">Nisqually-1</strain>
    </source>
</reference>
<dbReference type="InterPro" id="IPR002182">
    <property type="entry name" value="NB-ARC"/>
</dbReference>
<evidence type="ECO:0000256" key="4">
    <source>
        <dbReference type="ARBA" id="ARBA00022840"/>
    </source>
</evidence>
<sequence length="375" mass="42076">MADAFTAEIAKSLLGKLGSFSVQEFCLAWGLEADVARLEKRLSAITAVLSDAEQKQSKNDKIRFWLNDLREVLYDAEDVLDEIECETLRRQLVKTTGSTSRKVRRFFSSSNKIAFRLRMGHKIKSIIERLTEISSLESEFHLSEEAIDRSHVLHEETEMNRSFESFSGLIGRDEDKERIINLLVAPFKVVDAHPLVLPIVGMGGLGKTSLAKSVCDAENVKSHFELKMGACVSDDFSLKQVIQKIIKSATGERCADLNEGELNKKLEDIMKGKKYLLLLDDVWNEDAQKWLLLKPLLSKGADGSKIIVTTRSQRVAEIMGTVAAYNLSLLGQEDCLSLFYKCAFKEGKMELNPNLVGIRKEIVEKCKQVSLAVIN</sequence>
<dbReference type="PANTHER" id="PTHR36766:SF50">
    <property type="entry name" value="DISEASE RESISTANCE PROTEIN RGA3"/>
    <property type="match status" value="1"/>
</dbReference>
<keyword evidence="4" id="KW-0067">ATP-binding</keyword>
<evidence type="ECO:0000313" key="8">
    <source>
        <dbReference type="EMBL" id="RQO93453.1"/>
    </source>
</evidence>
<keyword evidence="1" id="KW-0677">Repeat</keyword>
<dbReference type="GO" id="GO:0006952">
    <property type="term" value="P:defense response"/>
    <property type="evidence" value="ECO:0007669"/>
    <property type="project" value="UniProtKB-KW"/>
</dbReference>
<organism evidence="8">
    <name type="scientific">Populus trichocarpa</name>
    <name type="common">Western balsam poplar</name>
    <name type="synonym">Populus balsamifera subsp. trichocarpa</name>
    <dbReference type="NCBI Taxonomy" id="3694"/>
    <lineage>
        <taxon>Eukaryota</taxon>
        <taxon>Viridiplantae</taxon>
        <taxon>Streptophyta</taxon>
        <taxon>Embryophyta</taxon>
        <taxon>Tracheophyta</taxon>
        <taxon>Spermatophyta</taxon>
        <taxon>Magnoliopsida</taxon>
        <taxon>eudicotyledons</taxon>
        <taxon>Gunneridae</taxon>
        <taxon>Pentapetalae</taxon>
        <taxon>rosids</taxon>
        <taxon>fabids</taxon>
        <taxon>Malpighiales</taxon>
        <taxon>Salicaceae</taxon>
        <taxon>Saliceae</taxon>
        <taxon>Populus</taxon>
    </lineage>
</organism>
<dbReference type="GO" id="GO:0005524">
    <property type="term" value="F:ATP binding"/>
    <property type="evidence" value="ECO:0007669"/>
    <property type="project" value="UniProtKB-KW"/>
</dbReference>
<gene>
    <name evidence="8" type="ORF">POPTR_T060450</name>
</gene>
<dbReference type="InterPro" id="IPR027417">
    <property type="entry name" value="P-loop_NTPase"/>
</dbReference>
<name>A0A3N7F9V0_POPTR</name>
<dbReference type="InParanoid" id="A0A3N7F9V0"/>
<evidence type="ECO:0000259" key="7">
    <source>
        <dbReference type="Pfam" id="PF18052"/>
    </source>
</evidence>
<dbReference type="SUPFAM" id="SSF52540">
    <property type="entry name" value="P-loop containing nucleoside triphosphate hydrolases"/>
    <property type="match status" value="1"/>
</dbReference>
<evidence type="ECO:0000256" key="1">
    <source>
        <dbReference type="ARBA" id="ARBA00022737"/>
    </source>
</evidence>
<dbReference type="AlphaFoldDB" id="A0A3N7F9V0"/>
<feature type="domain" description="Disease resistance N-terminal" evidence="7">
    <location>
        <begin position="11"/>
        <end position="101"/>
    </location>
</feature>
<evidence type="ECO:0000256" key="2">
    <source>
        <dbReference type="ARBA" id="ARBA00022741"/>
    </source>
</evidence>
<accession>A0A3N7F9V0</accession>
<dbReference type="PANTHER" id="PTHR36766">
    <property type="entry name" value="PLANT BROAD-SPECTRUM MILDEW RESISTANCE PROTEIN RPW8"/>
    <property type="match status" value="1"/>
</dbReference>
<dbReference type="Pfam" id="PF00931">
    <property type="entry name" value="NB-ARC"/>
    <property type="match status" value="1"/>
</dbReference>
<feature type="domain" description="NB-ARC" evidence="6">
    <location>
        <begin position="174"/>
        <end position="346"/>
    </location>
</feature>
<evidence type="ECO:0000256" key="3">
    <source>
        <dbReference type="ARBA" id="ARBA00022821"/>
    </source>
</evidence>
<evidence type="ECO:0000256" key="5">
    <source>
        <dbReference type="SAM" id="Coils"/>
    </source>
</evidence>
<dbReference type="InterPro" id="IPR041118">
    <property type="entry name" value="Rx_N"/>
</dbReference>
<protein>
    <submittedName>
        <fullName evidence="8">Uncharacterized protein</fullName>
    </submittedName>
</protein>
<feature type="coiled-coil region" evidence="5">
    <location>
        <begin position="35"/>
        <end position="86"/>
    </location>
</feature>
<dbReference type="Pfam" id="PF18052">
    <property type="entry name" value="Rx_N"/>
    <property type="match status" value="1"/>
</dbReference>